<dbReference type="InterPro" id="IPR027417">
    <property type="entry name" value="P-loop_NTPase"/>
</dbReference>
<name>A0A511YZF7_9CELL</name>
<dbReference type="Pfam" id="PF13671">
    <property type="entry name" value="AAA_33"/>
    <property type="match status" value="1"/>
</dbReference>
<sequence length="170" mass="18103">MTGPPGSGKSTVAGALVDAFDPSALVEGDAFFAFLRRGMREPWLPEAHEQNDGVIRAAAAATGRLAERCTVVYDGVVGAWFLPTFAAAAGVGRLHYAVLLPPAEVCLERVATRVGHGFTDLDAARHMHAEFARARSVARHVVDVASDDDARTVADRVLARVRDGSLVWPD</sequence>
<accession>A0A511YZF7</accession>
<dbReference type="Proteomes" id="UP000321484">
    <property type="component" value="Unassembled WGS sequence"/>
</dbReference>
<dbReference type="SUPFAM" id="SSF52540">
    <property type="entry name" value="P-loop containing nucleoside triphosphate hydrolases"/>
    <property type="match status" value="1"/>
</dbReference>
<organism evidence="1 2">
    <name type="scientific">Actinotalea fermentans</name>
    <dbReference type="NCBI Taxonomy" id="43671"/>
    <lineage>
        <taxon>Bacteria</taxon>
        <taxon>Bacillati</taxon>
        <taxon>Actinomycetota</taxon>
        <taxon>Actinomycetes</taxon>
        <taxon>Micrococcales</taxon>
        <taxon>Cellulomonadaceae</taxon>
        <taxon>Actinotalea</taxon>
    </lineage>
</organism>
<evidence type="ECO:0000313" key="1">
    <source>
        <dbReference type="EMBL" id="GEN80572.1"/>
    </source>
</evidence>
<evidence type="ECO:0008006" key="3">
    <source>
        <dbReference type="Google" id="ProtNLM"/>
    </source>
</evidence>
<protein>
    <recommendedName>
        <fullName evidence="3">Shikimate kinase</fullName>
    </recommendedName>
</protein>
<dbReference type="Gene3D" id="3.40.50.300">
    <property type="entry name" value="P-loop containing nucleotide triphosphate hydrolases"/>
    <property type="match status" value="1"/>
</dbReference>
<dbReference type="AlphaFoldDB" id="A0A511YZF7"/>
<dbReference type="EMBL" id="BJYK01000008">
    <property type="protein sequence ID" value="GEN80572.1"/>
    <property type="molecule type" value="Genomic_DNA"/>
</dbReference>
<comment type="caution">
    <text evidence="1">The sequence shown here is derived from an EMBL/GenBank/DDBJ whole genome shotgun (WGS) entry which is preliminary data.</text>
</comment>
<evidence type="ECO:0000313" key="2">
    <source>
        <dbReference type="Proteomes" id="UP000321484"/>
    </source>
</evidence>
<keyword evidence="2" id="KW-1185">Reference proteome</keyword>
<reference evidence="1 2" key="1">
    <citation type="submission" date="2019-07" db="EMBL/GenBank/DDBJ databases">
        <title>Whole genome shotgun sequence of Actinotalea fermentans NBRC 105374.</title>
        <authorList>
            <person name="Hosoyama A."/>
            <person name="Uohara A."/>
            <person name="Ohji S."/>
            <person name="Ichikawa N."/>
        </authorList>
    </citation>
    <scope>NUCLEOTIDE SEQUENCE [LARGE SCALE GENOMIC DNA]</scope>
    <source>
        <strain evidence="1 2">NBRC 105374</strain>
    </source>
</reference>
<gene>
    <name evidence="1" type="ORF">AFE02nite_23060</name>
</gene>
<proteinExistence type="predicted"/>